<comment type="cofactor">
    <cofactor evidence="17">
        <name>Mg(2+)</name>
        <dbReference type="ChEBI" id="CHEBI:18420"/>
    </cofactor>
</comment>
<dbReference type="Proteomes" id="UP000094379">
    <property type="component" value="Unassembled WGS sequence"/>
</dbReference>
<feature type="binding site" evidence="18">
    <location>
        <position position="125"/>
    </location>
    <ligand>
        <name>K(+)</name>
        <dbReference type="ChEBI" id="CHEBI:29103"/>
    </ligand>
</feature>
<dbReference type="EC" id="4.2.1.136" evidence="19"/>
<comment type="catalytic activity">
    <reaction evidence="1 18 19">
        <text>(6R)-NADHX = (6S)-NADHX</text>
        <dbReference type="Rhea" id="RHEA:32215"/>
        <dbReference type="ChEBI" id="CHEBI:64074"/>
        <dbReference type="ChEBI" id="CHEBI:64075"/>
        <dbReference type="EC" id="5.1.99.6"/>
    </reaction>
</comment>
<evidence type="ECO:0000256" key="19">
    <source>
        <dbReference type="PIRNR" id="PIRNR017184"/>
    </source>
</evidence>
<evidence type="ECO:0000256" key="3">
    <source>
        <dbReference type="ARBA" id="ARBA00006001"/>
    </source>
</evidence>
<proteinExistence type="inferred from homology"/>
<evidence type="ECO:0000256" key="11">
    <source>
        <dbReference type="ARBA" id="ARBA00023235"/>
    </source>
</evidence>
<dbReference type="GO" id="GO:0046872">
    <property type="term" value="F:metal ion binding"/>
    <property type="evidence" value="ECO:0007669"/>
    <property type="project" value="UniProtKB-UniRule"/>
</dbReference>
<dbReference type="EMBL" id="MCRI01000019">
    <property type="protein sequence ID" value="ODN66477.1"/>
    <property type="molecule type" value="Genomic_DNA"/>
</dbReference>
<feature type="domain" description="YjeF C-terminal" evidence="20">
    <location>
        <begin position="227"/>
        <end position="495"/>
    </location>
</feature>
<accession>A0A1E3GR35</accession>
<comment type="subunit">
    <text evidence="17">Homotetramer.</text>
</comment>
<dbReference type="SUPFAM" id="SSF53613">
    <property type="entry name" value="Ribokinase-like"/>
    <property type="match status" value="1"/>
</dbReference>
<dbReference type="HAMAP" id="MF_01965">
    <property type="entry name" value="NADHX_dehydratase"/>
    <property type="match status" value="1"/>
</dbReference>
<comment type="function">
    <text evidence="17">Catalyzes the dehydration of the S-form of NAD(P)HX at the expense of ADP, which is converted to AMP. Together with NAD(P)HX epimerase, which catalyzes the epimerization of the S- and R-forms, the enzyme allows the repair of both epimers of NAD(P)HX, a damaged form of NAD(P)H that is a result of enzymatic or heat-dependent hydration.</text>
</comment>
<evidence type="ECO:0000256" key="9">
    <source>
        <dbReference type="ARBA" id="ARBA00022958"/>
    </source>
</evidence>
<gene>
    <name evidence="22" type="primary">nnr</name>
    <name evidence="17" type="synonym">nnrD</name>
    <name evidence="18" type="synonym">nnrE</name>
    <name evidence="22" type="ORF">A9E74_01845</name>
</gene>
<evidence type="ECO:0000256" key="15">
    <source>
        <dbReference type="ARBA" id="ARBA00048238"/>
    </source>
</evidence>
<dbReference type="GO" id="GO:0005524">
    <property type="term" value="F:ATP binding"/>
    <property type="evidence" value="ECO:0007669"/>
    <property type="project" value="UniProtKB-UniRule"/>
</dbReference>
<comment type="caution">
    <text evidence="22">The sequence shown here is derived from an EMBL/GenBank/DDBJ whole genome shotgun (WGS) entry which is preliminary data.</text>
</comment>
<comment type="catalytic activity">
    <reaction evidence="16 17 19">
        <text>(6S)-NADPHX + ADP = AMP + phosphate + NADPH + H(+)</text>
        <dbReference type="Rhea" id="RHEA:32235"/>
        <dbReference type="ChEBI" id="CHEBI:15378"/>
        <dbReference type="ChEBI" id="CHEBI:43474"/>
        <dbReference type="ChEBI" id="CHEBI:57783"/>
        <dbReference type="ChEBI" id="CHEBI:64076"/>
        <dbReference type="ChEBI" id="CHEBI:456215"/>
        <dbReference type="ChEBI" id="CHEBI:456216"/>
        <dbReference type="EC" id="4.2.1.136"/>
    </reaction>
</comment>
<name>A0A1E3GR35_9GAMM</name>
<dbReference type="PROSITE" id="PS01050">
    <property type="entry name" value="YJEF_C_2"/>
    <property type="match status" value="1"/>
</dbReference>
<dbReference type="PROSITE" id="PS51385">
    <property type="entry name" value="YJEF_N"/>
    <property type="match status" value="1"/>
</dbReference>
<keyword evidence="10 17" id="KW-0520">NAD</keyword>
<keyword evidence="8 17" id="KW-0521">NADP</keyword>
<evidence type="ECO:0000259" key="20">
    <source>
        <dbReference type="PROSITE" id="PS51383"/>
    </source>
</evidence>
<keyword evidence="7 17" id="KW-0067">ATP-binding</keyword>
<keyword evidence="23" id="KW-1185">Reference proteome</keyword>
<dbReference type="InterPro" id="IPR036652">
    <property type="entry name" value="YjeF_N_dom_sf"/>
</dbReference>
<dbReference type="GO" id="GO:0052855">
    <property type="term" value="F:ADP-dependent NAD(P)H-hydrate dehydratase activity"/>
    <property type="evidence" value="ECO:0007669"/>
    <property type="project" value="UniProtKB-UniRule"/>
</dbReference>
<comment type="similarity">
    <text evidence="18">Belongs to the NnrE/AIBP family.</text>
</comment>
<evidence type="ECO:0000256" key="7">
    <source>
        <dbReference type="ARBA" id="ARBA00022840"/>
    </source>
</evidence>
<keyword evidence="5 18" id="KW-0479">Metal-binding</keyword>
<keyword evidence="11 18" id="KW-0413">Isomerase</keyword>
<comment type="similarity">
    <text evidence="3 19">In the N-terminal section; belongs to the NnrE/AIBP family.</text>
</comment>
<keyword evidence="13" id="KW-0511">Multifunctional enzyme</keyword>
<sequence length="496" mass="52235">MSNLPHELYTAVQTRELERIVTQQHNISSAKLMSCAGTAALEAIRNHFPLARHILIVCGTGNNGGDGFELATQALAKDYRVSIFQLGDERGMSEETTTARKALLATGTEIQRVADKLPTADVIVDALFGTGLNREVSGDYALVIEDINQHSKHTPVLALDIPSGIHADTGQELGTAVRATITLSFLGLNTGLFTGDGPSFCGKVIFDSLKVPPSIYNVFPPTARRVSLEKDAAGLKPRERTGHKGLYGHLLIIGGDHGMSGAARLAAEAGGRVGAGLISVATRSAHSAFFNLTRPELMCHGVEDAGDLEALLSSANALTIGPGLGQGEWGAALFQKALEAKLPMVVDADALNLLSKNPQHRDNWVLTPHPGEAARLLGCSSKEVQSDRFAAIGELQKRYGGVVVLKGSGTLISNGETPIRLSTYGNPGMGSGGMGDVLAGVIGGLLAQHFKVMDAACVGVTMHGMAADKTAEQDGERGTLAMDLMPHLRKLANLNY</sequence>
<dbReference type="Pfam" id="PF03853">
    <property type="entry name" value="YjeF_N"/>
    <property type="match status" value="1"/>
</dbReference>
<dbReference type="AlphaFoldDB" id="A0A1E3GR35"/>
<dbReference type="PIRSF" id="PIRSF017184">
    <property type="entry name" value="Nnr"/>
    <property type="match status" value="1"/>
</dbReference>
<feature type="domain" description="YjeF N-terminal" evidence="21">
    <location>
        <begin position="14"/>
        <end position="217"/>
    </location>
</feature>
<dbReference type="PATRIC" id="fig|291169.3.peg.1856"/>
<dbReference type="RefSeq" id="WP_069296277.1">
    <property type="nucleotide sequence ID" value="NZ_MCRI01000019.1"/>
</dbReference>
<dbReference type="PANTHER" id="PTHR12592:SF0">
    <property type="entry name" value="ATP-DEPENDENT (S)-NAD(P)H-HYDRATE DEHYDRATASE"/>
    <property type="match status" value="1"/>
</dbReference>
<evidence type="ECO:0000256" key="8">
    <source>
        <dbReference type="ARBA" id="ARBA00022857"/>
    </source>
</evidence>
<dbReference type="Gene3D" id="3.40.1190.20">
    <property type="match status" value="1"/>
</dbReference>
<feature type="binding site" evidence="17">
    <location>
        <position position="262"/>
    </location>
    <ligand>
        <name>(6S)-NADPHX</name>
        <dbReference type="ChEBI" id="CHEBI:64076"/>
    </ligand>
</feature>
<dbReference type="NCBIfam" id="TIGR00196">
    <property type="entry name" value="yjeF_cterm"/>
    <property type="match status" value="1"/>
</dbReference>
<dbReference type="InterPro" id="IPR004443">
    <property type="entry name" value="YjeF_N_dom"/>
</dbReference>
<evidence type="ECO:0000256" key="13">
    <source>
        <dbReference type="ARBA" id="ARBA00023268"/>
    </source>
</evidence>
<comment type="similarity">
    <text evidence="4 19">In the C-terminal section; belongs to the NnrD/CARKD family.</text>
</comment>
<dbReference type="InterPro" id="IPR030677">
    <property type="entry name" value="Nnr"/>
</dbReference>
<feature type="binding site" evidence="18">
    <location>
        <position position="160"/>
    </location>
    <ligand>
        <name>(6S)-NADPHX</name>
        <dbReference type="ChEBI" id="CHEBI:64076"/>
    </ligand>
</feature>
<dbReference type="InterPro" id="IPR000631">
    <property type="entry name" value="CARKD"/>
</dbReference>
<evidence type="ECO:0000313" key="22">
    <source>
        <dbReference type="EMBL" id="ODN66477.1"/>
    </source>
</evidence>
<feature type="binding site" evidence="18">
    <location>
        <position position="140"/>
    </location>
    <ligand>
        <name>(6S)-NADPHX</name>
        <dbReference type="ChEBI" id="CHEBI:64076"/>
    </ligand>
</feature>
<keyword evidence="6 17" id="KW-0547">Nucleotide-binding</keyword>
<keyword evidence="9 18" id="KW-0630">Potassium</keyword>
<comment type="catalytic activity">
    <reaction evidence="2 18 19">
        <text>(6R)-NADPHX = (6S)-NADPHX</text>
        <dbReference type="Rhea" id="RHEA:32227"/>
        <dbReference type="ChEBI" id="CHEBI:64076"/>
        <dbReference type="ChEBI" id="CHEBI:64077"/>
        <dbReference type="EC" id="5.1.99.6"/>
    </reaction>
</comment>
<evidence type="ECO:0000256" key="1">
    <source>
        <dbReference type="ARBA" id="ARBA00000013"/>
    </source>
</evidence>
<evidence type="ECO:0000256" key="5">
    <source>
        <dbReference type="ARBA" id="ARBA00022723"/>
    </source>
</evidence>
<dbReference type="SUPFAM" id="SSF64153">
    <property type="entry name" value="YjeF N-terminal domain-like"/>
    <property type="match status" value="1"/>
</dbReference>
<dbReference type="GO" id="GO:0052856">
    <property type="term" value="F:NAD(P)HX epimerase activity"/>
    <property type="evidence" value="ECO:0007669"/>
    <property type="project" value="UniProtKB-UniRule"/>
</dbReference>
<dbReference type="FunFam" id="3.40.1190.20:FF:000017">
    <property type="entry name" value="Multifunctional fusion protein"/>
    <property type="match status" value="1"/>
</dbReference>
<dbReference type="PROSITE" id="PS51383">
    <property type="entry name" value="YJEF_C_3"/>
    <property type="match status" value="1"/>
</dbReference>
<evidence type="ECO:0000256" key="4">
    <source>
        <dbReference type="ARBA" id="ARBA00009524"/>
    </source>
</evidence>
<feature type="binding site" evidence="18">
    <location>
        <begin position="129"/>
        <end position="135"/>
    </location>
    <ligand>
        <name>(6S)-NADPHX</name>
        <dbReference type="ChEBI" id="CHEBI:64076"/>
    </ligand>
</feature>
<evidence type="ECO:0000256" key="10">
    <source>
        <dbReference type="ARBA" id="ARBA00023027"/>
    </source>
</evidence>
<feature type="binding site" evidence="17">
    <location>
        <position position="323"/>
    </location>
    <ligand>
        <name>(6S)-NADPHX</name>
        <dbReference type="ChEBI" id="CHEBI:64076"/>
    </ligand>
</feature>
<dbReference type="HAMAP" id="MF_01966">
    <property type="entry name" value="NADHX_epimerase"/>
    <property type="match status" value="1"/>
</dbReference>
<keyword evidence="12 17" id="KW-0456">Lyase</keyword>
<dbReference type="PANTHER" id="PTHR12592">
    <property type="entry name" value="ATP-DEPENDENT (S)-NAD(P)H-HYDRATE DEHYDRATASE FAMILY MEMBER"/>
    <property type="match status" value="1"/>
</dbReference>
<evidence type="ECO:0000256" key="12">
    <source>
        <dbReference type="ARBA" id="ARBA00023239"/>
    </source>
</evidence>
<feature type="binding site" evidence="17">
    <location>
        <begin position="406"/>
        <end position="410"/>
    </location>
    <ligand>
        <name>AMP</name>
        <dbReference type="ChEBI" id="CHEBI:456215"/>
    </ligand>
</feature>
<reference evidence="22 23" key="1">
    <citation type="submission" date="2016-07" db="EMBL/GenBank/DDBJ databases">
        <title>Draft Genome Sequence of Methylophaga muralis Bur 1.</title>
        <authorList>
            <person name="Vasilenko O.V."/>
            <person name="Doronina N.V."/>
            <person name="Shmareva M.N."/>
            <person name="Tarlachkov S.V."/>
            <person name="Mustakhimov I."/>
            <person name="Trotsenko Y.A."/>
        </authorList>
    </citation>
    <scope>NUCLEOTIDE SEQUENCE [LARGE SCALE GENOMIC DNA]</scope>
    <source>
        <strain evidence="22 23">Bur 1</strain>
    </source>
</reference>
<evidence type="ECO:0000256" key="14">
    <source>
        <dbReference type="ARBA" id="ARBA00025153"/>
    </source>
</evidence>
<evidence type="ECO:0000259" key="21">
    <source>
        <dbReference type="PROSITE" id="PS51385"/>
    </source>
</evidence>
<feature type="binding site" evidence="17">
    <location>
        <position position="436"/>
    </location>
    <ligand>
        <name>(6S)-NADPHX</name>
        <dbReference type="ChEBI" id="CHEBI:64076"/>
    </ligand>
</feature>
<feature type="binding site" evidence="17">
    <location>
        <position position="435"/>
    </location>
    <ligand>
        <name>AMP</name>
        <dbReference type="ChEBI" id="CHEBI:456215"/>
    </ligand>
</feature>
<dbReference type="InterPro" id="IPR017953">
    <property type="entry name" value="Carbohydrate_kinase_pred_CS"/>
</dbReference>
<comment type="function">
    <text evidence="14 19">Bifunctional enzyme that catalyzes the epimerization of the S- and R-forms of NAD(P)HX and the dehydration of the S-form of NAD(P)HX at the expense of ADP, which is converted to AMP. This allows the repair of both epimers of NAD(P)HX, a damaged form of NAD(P)H that is a result of enzymatic or heat-dependent hydration.</text>
</comment>
<evidence type="ECO:0000313" key="23">
    <source>
        <dbReference type="Proteomes" id="UP000094379"/>
    </source>
</evidence>
<dbReference type="STRING" id="291169.A9E74_01845"/>
<dbReference type="GO" id="GO:0046496">
    <property type="term" value="P:nicotinamide nucleotide metabolic process"/>
    <property type="evidence" value="ECO:0007669"/>
    <property type="project" value="UniProtKB-UniRule"/>
</dbReference>
<dbReference type="GO" id="GO:0110051">
    <property type="term" value="P:metabolite repair"/>
    <property type="evidence" value="ECO:0007669"/>
    <property type="project" value="TreeGrafter"/>
</dbReference>
<dbReference type="NCBIfam" id="TIGR00197">
    <property type="entry name" value="yjeF_nterm"/>
    <property type="match status" value="1"/>
</dbReference>
<feature type="binding site" evidence="18">
    <location>
        <position position="163"/>
    </location>
    <ligand>
        <name>K(+)</name>
        <dbReference type="ChEBI" id="CHEBI:29103"/>
    </ligand>
</feature>
<organism evidence="22 23">
    <name type="scientific">Methylophaga muralis</name>
    <dbReference type="NCBI Taxonomy" id="291169"/>
    <lineage>
        <taxon>Bacteria</taxon>
        <taxon>Pseudomonadati</taxon>
        <taxon>Pseudomonadota</taxon>
        <taxon>Gammaproteobacteria</taxon>
        <taxon>Thiotrichales</taxon>
        <taxon>Piscirickettsiaceae</taxon>
        <taxon>Methylophaga</taxon>
    </lineage>
</organism>
<comment type="catalytic activity">
    <reaction evidence="15 17 19">
        <text>(6S)-NADHX + ADP = AMP + phosphate + NADH + H(+)</text>
        <dbReference type="Rhea" id="RHEA:32223"/>
        <dbReference type="ChEBI" id="CHEBI:15378"/>
        <dbReference type="ChEBI" id="CHEBI:43474"/>
        <dbReference type="ChEBI" id="CHEBI:57945"/>
        <dbReference type="ChEBI" id="CHEBI:64074"/>
        <dbReference type="ChEBI" id="CHEBI:456215"/>
        <dbReference type="ChEBI" id="CHEBI:456216"/>
        <dbReference type="EC" id="4.2.1.136"/>
    </reaction>
</comment>
<feature type="binding site" evidence="18">
    <location>
        <begin position="62"/>
        <end position="66"/>
    </location>
    <ligand>
        <name>(6S)-NADPHX</name>
        <dbReference type="ChEBI" id="CHEBI:64076"/>
    </ligand>
</feature>
<evidence type="ECO:0000256" key="17">
    <source>
        <dbReference type="HAMAP-Rule" id="MF_01965"/>
    </source>
</evidence>
<feature type="binding site" evidence="17">
    <location>
        <position position="369"/>
    </location>
    <ligand>
        <name>(6S)-NADPHX</name>
        <dbReference type="ChEBI" id="CHEBI:64076"/>
    </ligand>
</feature>
<dbReference type="Pfam" id="PF01256">
    <property type="entry name" value="Carb_kinase"/>
    <property type="match status" value="1"/>
</dbReference>
<evidence type="ECO:0000256" key="16">
    <source>
        <dbReference type="ARBA" id="ARBA00049209"/>
    </source>
</evidence>
<protein>
    <recommendedName>
        <fullName evidence="19">Bifunctional NAD(P)H-hydrate repair enzyme</fullName>
    </recommendedName>
    <alternativeName>
        <fullName evidence="19">Nicotinamide nucleotide repair protein</fullName>
    </alternativeName>
    <domain>
        <recommendedName>
            <fullName evidence="19">ADP-dependent (S)-NAD(P)H-hydrate dehydratase</fullName>
            <ecNumber evidence="19">4.2.1.136</ecNumber>
        </recommendedName>
        <alternativeName>
            <fullName evidence="19">ADP-dependent NAD(P)HX dehydratase</fullName>
        </alternativeName>
    </domain>
    <domain>
        <recommendedName>
            <fullName evidence="19">NAD(P)H-hydrate epimerase</fullName>
            <ecNumber evidence="19">5.1.99.6</ecNumber>
        </recommendedName>
    </domain>
</protein>
<evidence type="ECO:0000256" key="6">
    <source>
        <dbReference type="ARBA" id="ARBA00022741"/>
    </source>
</evidence>
<comment type="similarity">
    <text evidence="17">Belongs to the NnrD/CARKD family.</text>
</comment>
<dbReference type="CDD" id="cd01171">
    <property type="entry name" value="YXKO-related"/>
    <property type="match status" value="1"/>
</dbReference>
<comment type="function">
    <text evidence="18">Catalyzes the epimerization of the S- and R-forms of NAD(P)HX, a damaged form of NAD(P)H that is a result of enzymatic or heat-dependent hydration. This is a prerequisite for the S-specific NAD(P)H-hydrate dehydratase to allow the repair of both epimers of NAD(P)HX.</text>
</comment>
<comment type="cofactor">
    <cofactor evidence="18 19">
        <name>K(+)</name>
        <dbReference type="ChEBI" id="CHEBI:29103"/>
    </cofactor>
    <text evidence="18 19">Binds 1 potassium ion per subunit.</text>
</comment>
<dbReference type="Gene3D" id="3.40.50.10260">
    <property type="entry name" value="YjeF N-terminal domain"/>
    <property type="match status" value="1"/>
</dbReference>
<dbReference type="InterPro" id="IPR029056">
    <property type="entry name" value="Ribokinase-like"/>
</dbReference>
<evidence type="ECO:0000256" key="2">
    <source>
        <dbReference type="ARBA" id="ARBA00000909"/>
    </source>
</evidence>
<dbReference type="EC" id="5.1.99.6" evidence="19"/>
<evidence type="ECO:0000256" key="18">
    <source>
        <dbReference type="HAMAP-Rule" id="MF_01966"/>
    </source>
</evidence>
<feature type="binding site" evidence="18">
    <location>
        <position position="63"/>
    </location>
    <ligand>
        <name>K(+)</name>
        <dbReference type="ChEBI" id="CHEBI:29103"/>
    </ligand>
</feature>